<keyword evidence="3" id="KW-1185">Reference proteome</keyword>
<sequence length="79" mass="8055">MRHGSTNPFAAGAVFGACSPNRNGATFLAFLEKAVKPCAGQEVPIVPDNLSPHTTPDLVPATACRPTSVRAPPGVTGLT</sequence>
<feature type="region of interest" description="Disordered" evidence="1">
    <location>
        <begin position="57"/>
        <end position="79"/>
    </location>
</feature>
<evidence type="ECO:0008006" key="4">
    <source>
        <dbReference type="Google" id="ProtNLM"/>
    </source>
</evidence>
<organism evidence="2 3">
    <name type="scientific">Streptomyces griseiscabiei</name>
    <dbReference type="NCBI Taxonomy" id="2993540"/>
    <lineage>
        <taxon>Bacteria</taxon>
        <taxon>Bacillati</taxon>
        <taxon>Actinomycetota</taxon>
        <taxon>Actinomycetes</taxon>
        <taxon>Kitasatosporales</taxon>
        <taxon>Streptomycetaceae</taxon>
        <taxon>Streptomyces</taxon>
    </lineage>
</organism>
<comment type="caution">
    <text evidence="2">The sequence shown here is derived from an EMBL/GenBank/DDBJ whole genome shotgun (WGS) entry which is preliminary data.</text>
</comment>
<protein>
    <recommendedName>
        <fullName evidence="4">Transposase</fullName>
    </recommendedName>
</protein>
<name>A0ABU4L9N2_9ACTN</name>
<proteinExistence type="predicted"/>
<evidence type="ECO:0000256" key="1">
    <source>
        <dbReference type="SAM" id="MobiDB-lite"/>
    </source>
</evidence>
<dbReference type="PROSITE" id="PS51257">
    <property type="entry name" value="PROKAR_LIPOPROTEIN"/>
    <property type="match status" value="1"/>
</dbReference>
<dbReference type="Proteomes" id="UP001271723">
    <property type="component" value="Unassembled WGS sequence"/>
</dbReference>
<accession>A0ABU4L9N2</accession>
<reference evidence="2 3" key="1">
    <citation type="journal article" date="2023" name="Microb. Genom.">
        <title>Mesoterricola silvestris gen. nov., sp. nov., Mesoterricola sediminis sp. nov., Geothrix oryzae sp. nov., Geothrix edaphica sp. nov., Geothrix rubra sp. nov., and Geothrix limicola sp. nov., six novel members of Acidobacteriota isolated from soils.</title>
        <authorList>
            <person name="Weisberg A.J."/>
            <person name="Pearce E."/>
            <person name="Kramer C.G."/>
            <person name="Chang J.H."/>
            <person name="Clarke C.R."/>
        </authorList>
    </citation>
    <scope>NUCLEOTIDE SEQUENCE [LARGE SCALE GENOMIC DNA]</scope>
    <source>
        <strain evidence="2 3">NRRL_B-2795</strain>
    </source>
</reference>
<evidence type="ECO:0000313" key="3">
    <source>
        <dbReference type="Proteomes" id="UP001271723"/>
    </source>
</evidence>
<evidence type="ECO:0000313" key="2">
    <source>
        <dbReference type="EMBL" id="MDX2912175.1"/>
    </source>
</evidence>
<gene>
    <name evidence="2" type="ORF">PV517_26275</name>
</gene>
<dbReference type="EMBL" id="JARAVY010000010">
    <property type="protein sequence ID" value="MDX2912175.1"/>
    <property type="molecule type" value="Genomic_DNA"/>
</dbReference>